<sequence length="282" mass="30565">MVPIPEAPTSRAPETAPLHARRSSDTPSVAPPSEIESLPTRIRSLRSGLGQEFHKSPLAFIVAALGLITIAFALVQWLTEDDIRIDSSNVDFTNGQWTSPDMVVPLSLAELNRPPYPGDAAGRAAFEQWAENHDAVYANQMSVSFLARSDKEEPTIIVGARVVVVERREPLGGTWIAPDGAGPAPERVLNADLDPSPPEVMKDPGWEFPLTVTSAEVEAFTVVATTSTCHCLWEIELDVITPDGDNETITVDDEGAPFELTAPSEGVDRVTLPRSEEAWPPR</sequence>
<gene>
    <name evidence="3" type="ORF">SAMN05216574_1272</name>
</gene>
<keyword evidence="4" id="KW-1185">Reference proteome</keyword>
<evidence type="ECO:0000256" key="2">
    <source>
        <dbReference type="SAM" id="Phobius"/>
    </source>
</evidence>
<protein>
    <submittedName>
        <fullName evidence="3">Uncharacterized protein</fullName>
    </submittedName>
</protein>
<evidence type="ECO:0000313" key="3">
    <source>
        <dbReference type="EMBL" id="SFF78614.1"/>
    </source>
</evidence>
<dbReference type="EMBL" id="FOND01000027">
    <property type="protein sequence ID" value="SFF78614.1"/>
    <property type="molecule type" value="Genomic_DNA"/>
</dbReference>
<dbReference type="AlphaFoldDB" id="A0A1I2LH48"/>
<keyword evidence="2" id="KW-0472">Membrane</keyword>
<reference evidence="4" key="1">
    <citation type="submission" date="2016-10" db="EMBL/GenBank/DDBJ databases">
        <authorList>
            <person name="Varghese N."/>
            <person name="Submissions S."/>
        </authorList>
    </citation>
    <scope>NUCLEOTIDE SEQUENCE [LARGE SCALE GENOMIC DNA]</scope>
    <source>
        <strain evidence="4">DSM 46838</strain>
    </source>
</reference>
<feature type="region of interest" description="Disordered" evidence="1">
    <location>
        <begin position="258"/>
        <end position="282"/>
    </location>
</feature>
<feature type="region of interest" description="Disordered" evidence="1">
    <location>
        <begin position="1"/>
        <end position="35"/>
    </location>
</feature>
<accession>A0A1I2LH48</accession>
<organism evidence="3 4">
    <name type="scientific">Blastococcus tunisiensis</name>
    <dbReference type="NCBI Taxonomy" id="1798228"/>
    <lineage>
        <taxon>Bacteria</taxon>
        <taxon>Bacillati</taxon>
        <taxon>Actinomycetota</taxon>
        <taxon>Actinomycetes</taxon>
        <taxon>Geodermatophilales</taxon>
        <taxon>Geodermatophilaceae</taxon>
        <taxon>Blastococcus</taxon>
    </lineage>
</organism>
<evidence type="ECO:0000313" key="4">
    <source>
        <dbReference type="Proteomes" id="UP000198589"/>
    </source>
</evidence>
<proteinExistence type="predicted"/>
<feature type="transmembrane region" description="Helical" evidence="2">
    <location>
        <begin position="58"/>
        <end position="78"/>
    </location>
</feature>
<keyword evidence="2" id="KW-0812">Transmembrane</keyword>
<dbReference type="Proteomes" id="UP000198589">
    <property type="component" value="Unassembled WGS sequence"/>
</dbReference>
<keyword evidence="2" id="KW-1133">Transmembrane helix</keyword>
<name>A0A1I2LH48_9ACTN</name>
<evidence type="ECO:0000256" key="1">
    <source>
        <dbReference type="SAM" id="MobiDB-lite"/>
    </source>
</evidence>